<dbReference type="GO" id="GO:0000122">
    <property type="term" value="P:negative regulation of transcription by RNA polymerase II"/>
    <property type="evidence" value="ECO:0007669"/>
    <property type="project" value="TreeGrafter"/>
</dbReference>
<evidence type="ECO:0000313" key="6">
    <source>
        <dbReference type="Proteomes" id="UP001058974"/>
    </source>
</evidence>
<feature type="region of interest" description="Disordered" evidence="4">
    <location>
        <begin position="78"/>
        <end position="117"/>
    </location>
</feature>
<accession>A0A9D4WF25</accession>
<keyword evidence="2" id="KW-0678">Repressor</keyword>
<evidence type="ECO:0000256" key="2">
    <source>
        <dbReference type="ARBA" id="ARBA00022491"/>
    </source>
</evidence>
<dbReference type="SUPFAM" id="SSF47762">
    <property type="entry name" value="PAH2 domain"/>
    <property type="match status" value="1"/>
</dbReference>
<dbReference type="Gene3D" id="1.20.1160.11">
    <property type="entry name" value="Paired amphipathic helix"/>
    <property type="match status" value="1"/>
</dbReference>
<dbReference type="InterPro" id="IPR036600">
    <property type="entry name" value="PAH_sf"/>
</dbReference>
<evidence type="ECO:0000256" key="1">
    <source>
        <dbReference type="ARBA" id="ARBA00004123"/>
    </source>
</evidence>
<dbReference type="AlphaFoldDB" id="A0A9D4WF25"/>
<dbReference type="InterPro" id="IPR003822">
    <property type="entry name" value="PAH"/>
</dbReference>
<feature type="compositionally biased region" description="Basic and acidic residues" evidence="4">
    <location>
        <begin position="103"/>
        <end position="117"/>
    </location>
</feature>
<gene>
    <name evidence="5" type="ORF">KIW84_065693</name>
</gene>
<dbReference type="GO" id="GO:0000785">
    <property type="term" value="C:chromatin"/>
    <property type="evidence" value="ECO:0007669"/>
    <property type="project" value="TreeGrafter"/>
</dbReference>
<dbReference type="PANTHER" id="PTHR12346">
    <property type="entry name" value="SIN3B-RELATED"/>
    <property type="match status" value="1"/>
</dbReference>
<dbReference type="Pfam" id="PF02671">
    <property type="entry name" value="PAH"/>
    <property type="match status" value="1"/>
</dbReference>
<evidence type="ECO:0000256" key="3">
    <source>
        <dbReference type="ARBA" id="ARBA00023242"/>
    </source>
</evidence>
<protein>
    <submittedName>
        <fullName evidence="5">Uncharacterized protein</fullName>
    </submittedName>
</protein>
<dbReference type="Proteomes" id="UP001058974">
    <property type="component" value="Chromosome 6"/>
</dbReference>
<comment type="caution">
    <text evidence="5">The sequence shown here is derived from an EMBL/GenBank/DDBJ whole genome shotgun (WGS) entry which is preliminary data.</text>
</comment>
<dbReference type="Gramene" id="Psat06G0569300-T2">
    <property type="protein sequence ID" value="KAI5400946.1"/>
    <property type="gene ID" value="KIW84_065693"/>
</dbReference>
<sequence length="117" mass="13384">MSSSRRDPMFGQAMAFVKKAKSVVTTEKYTKFLRLLYNYHATRIDMEILKEGVSELFKEHKDLGFNVFLPRGHQISVPLEDEQQGNGDALAVKDEHQGDDDALVVKEEPKDDEEKQV</sequence>
<keyword evidence="6" id="KW-1185">Reference proteome</keyword>
<organism evidence="5 6">
    <name type="scientific">Pisum sativum</name>
    <name type="common">Garden pea</name>
    <name type="synonym">Lathyrus oleraceus</name>
    <dbReference type="NCBI Taxonomy" id="3888"/>
    <lineage>
        <taxon>Eukaryota</taxon>
        <taxon>Viridiplantae</taxon>
        <taxon>Streptophyta</taxon>
        <taxon>Embryophyta</taxon>
        <taxon>Tracheophyta</taxon>
        <taxon>Spermatophyta</taxon>
        <taxon>Magnoliopsida</taxon>
        <taxon>eudicotyledons</taxon>
        <taxon>Gunneridae</taxon>
        <taxon>Pentapetalae</taxon>
        <taxon>rosids</taxon>
        <taxon>fabids</taxon>
        <taxon>Fabales</taxon>
        <taxon>Fabaceae</taxon>
        <taxon>Papilionoideae</taxon>
        <taxon>50 kb inversion clade</taxon>
        <taxon>NPAAA clade</taxon>
        <taxon>Hologalegina</taxon>
        <taxon>IRL clade</taxon>
        <taxon>Fabeae</taxon>
        <taxon>Lathyrus</taxon>
    </lineage>
</organism>
<dbReference type="GO" id="GO:0000118">
    <property type="term" value="C:histone deacetylase complex"/>
    <property type="evidence" value="ECO:0007669"/>
    <property type="project" value="TreeGrafter"/>
</dbReference>
<dbReference type="GO" id="GO:0003714">
    <property type="term" value="F:transcription corepressor activity"/>
    <property type="evidence" value="ECO:0007669"/>
    <property type="project" value="InterPro"/>
</dbReference>
<evidence type="ECO:0000313" key="5">
    <source>
        <dbReference type="EMBL" id="KAI5400946.1"/>
    </source>
</evidence>
<reference evidence="5 6" key="1">
    <citation type="journal article" date="2022" name="Nat. Genet.">
        <title>Improved pea reference genome and pan-genome highlight genomic features and evolutionary characteristics.</title>
        <authorList>
            <person name="Yang T."/>
            <person name="Liu R."/>
            <person name="Luo Y."/>
            <person name="Hu S."/>
            <person name="Wang D."/>
            <person name="Wang C."/>
            <person name="Pandey M.K."/>
            <person name="Ge S."/>
            <person name="Xu Q."/>
            <person name="Li N."/>
            <person name="Li G."/>
            <person name="Huang Y."/>
            <person name="Saxena R.K."/>
            <person name="Ji Y."/>
            <person name="Li M."/>
            <person name="Yan X."/>
            <person name="He Y."/>
            <person name="Liu Y."/>
            <person name="Wang X."/>
            <person name="Xiang C."/>
            <person name="Varshney R.K."/>
            <person name="Ding H."/>
            <person name="Gao S."/>
            <person name="Zong X."/>
        </authorList>
    </citation>
    <scope>NUCLEOTIDE SEQUENCE [LARGE SCALE GENOMIC DNA]</scope>
    <source>
        <strain evidence="5 6">cv. Zhongwan 6</strain>
    </source>
</reference>
<dbReference type="EMBL" id="JAMSHJ010000006">
    <property type="protein sequence ID" value="KAI5400946.1"/>
    <property type="molecule type" value="Genomic_DNA"/>
</dbReference>
<evidence type="ECO:0000256" key="4">
    <source>
        <dbReference type="SAM" id="MobiDB-lite"/>
    </source>
</evidence>
<dbReference type="InterPro" id="IPR039774">
    <property type="entry name" value="Sin3-like"/>
</dbReference>
<comment type="subcellular location">
    <subcellularLocation>
        <location evidence="1">Nucleus</location>
    </subcellularLocation>
</comment>
<dbReference type="PANTHER" id="PTHR12346:SF0">
    <property type="entry name" value="SIN3A, ISOFORM G"/>
    <property type="match status" value="1"/>
</dbReference>
<keyword evidence="3" id="KW-0539">Nucleus</keyword>
<name>A0A9D4WF25_PEA</name>
<proteinExistence type="predicted"/>